<comment type="caution">
    <text evidence="2">The sequence shown here is derived from an EMBL/GenBank/DDBJ whole genome shotgun (WGS) entry which is preliminary data.</text>
</comment>
<dbReference type="Proteomes" id="UP000032068">
    <property type="component" value="Unassembled WGS sequence"/>
</dbReference>
<reference evidence="2 3" key="1">
    <citation type="submission" date="2014-12" db="EMBL/GenBank/DDBJ databases">
        <title>16Stimator: statistical estimation of ribosomal gene copy numbers from draft genome assemblies.</title>
        <authorList>
            <person name="Perisin M.A."/>
            <person name="Vetter M."/>
            <person name="Gilbert J.A."/>
            <person name="Bergelson J."/>
        </authorList>
    </citation>
    <scope>NUCLEOTIDE SEQUENCE [LARGE SCALE GENOMIC DNA]</scope>
    <source>
        <strain evidence="2 3">MEJ086</strain>
    </source>
</reference>
<organism evidence="2 3">
    <name type="scientific">Pseudomonas fulva</name>
    <dbReference type="NCBI Taxonomy" id="47880"/>
    <lineage>
        <taxon>Bacteria</taxon>
        <taxon>Pseudomonadati</taxon>
        <taxon>Pseudomonadota</taxon>
        <taxon>Gammaproteobacteria</taxon>
        <taxon>Pseudomonadales</taxon>
        <taxon>Pseudomonadaceae</taxon>
        <taxon>Pseudomonas</taxon>
    </lineage>
</organism>
<accession>A0A0D0KH93</accession>
<dbReference type="Pfam" id="PF19192">
    <property type="entry name" value="Response_reg_2"/>
    <property type="match status" value="1"/>
</dbReference>
<feature type="domain" description="Response receiver" evidence="1">
    <location>
        <begin position="22"/>
        <end position="206"/>
    </location>
</feature>
<evidence type="ECO:0000313" key="2">
    <source>
        <dbReference type="EMBL" id="KIP98654.1"/>
    </source>
</evidence>
<proteinExistence type="predicted"/>
<dbReference type="RefSeq" id="WP_042554980.1">
    <property type="nucleotide sequence ID" value="NZ_JXQW01000041.1"/>
</dbReference>
<evidence type="ECO:0000259" key="1">
    <source>
        <dbReference type="Pfam" id="PF19192"/>
    </source>
</evidence>
<dbReference type="EMBL" id="JXQW01000041">
    <property type="protein sequence ID" value="KIP98654.1"/>
    <property type="molecule type" value="Genomic_DNA"/>
</dbReference>
<dbReference type="InterPro" id="IPR043834">
    <property type="entry name" value="REC"/>
</dbReference>
<gene>
    <name evidence="2" type="ORF">RU08_15560</name>
</gene>
<dbReference type="AlphaFoldDB" id="A0A0D0KH93"/>
<name>A0A0D0KH93_9PSED</name>
<sequence length="560" mass="62330">MESTLDATAAWRNHISSAVKSFLKTAVVIDNMPYVVNTTTAASSSHEVTEPWFDEEAEVMDEPIANESLPSAHHLDVRKISDEFAGVGIACAFVLPDDQDSNDQAKITRILNAAKVSDLVVIDWYLKDKDSSLTLQVLEEIAKSDQSESGRLRLVCVYTGQAPETGIFIDVKEHFKKGGIELVDTPEISYCAQADNTLVVLINKREITPEQLPEKLISLFSCLADGLIPTFALAAVGAIRKNTHHMLTRFESSLDSAYISNRLITNPPGDVAELMRELLVAECDNALGLDRIADDYLDKKAITLWLDANSEKIKYTNYTANKTKVQLTRDLINALLINGIEDRSFFDGANNEIPLPEFYRKRISESLAGSPELSKASENKFSRLVSFRREAYGSSTKSMNPDWLPSLTTGTVLKMNDGEVTKYLMCFTPACDALRLLQDRPFVFLEGYISDTPYNSVIIEDNDVSIGVFFDKKYPSVKTFGFSPDAETERVRAQRVEKDGAVRYEFSSSGPAPIQFEWLGEIRYSRAASEVAALANVWMRIGIVDSEYLRLATKGHAKFS</sequence>
<evidence type="ECO:0000313" key="3">
    <source>
        <dbReference type="Proteomes" id="UP000032068"/>
    </source>
</evidence>
<protein>
    <recommendedName>
        <fullName evidence="1">Response receiver domain-containing protein</fullName>
    </recommendedName>
</protein>